<dbReference type="PROSITE" id="PS50928">
    <property type="entry name" value="ABC_TM1"/>
    <property type="match status" value="1"/>
</dbReference>
<dbReference type="Gene3D" id="1.10.3720.10">
    <property type="entry name" value="MetI-like"/>
    <property type="match status" value="1"/>
</dbReference>
<keyword evidence="11" id="KW-1185">Reference proteome</keyword>
<feature type="transmembrane region" description="Helical" evidence="8">
    <location>
        <begin position="189"/>
        <end position="214"/>
    </location>
</feature>
<keyword evidence="6 8" id="KW-1133">Transmembrane helix</keyword>
<evidence type="ECO:0000313" key="11">
    <source>
        <dbReference type="Proteomes" id="UP000184052"/>
    </source>
</evidence>
<feature type="transmembrane region" description="Helical" evidence="8">
    <location>
        <begin position="66"/>
        <end position="87"/>
    </location>
</feature>
<evidence type="ECO:0000259" key="9">
    <source>
        <dbReference type="PROSITE" id="PS50928"/>
    </source>
</evidence>
<evidence type="ECO:0000256" key="3">
    <source>
        <dbReference type="ARBA" id="ARBA00022448"/>
    </source>
</evidence>
<dbReference type="AlphaFoldDB" id="A0A1M6BJG5"/>
<evidence type="ECO:0000256" key="6">
    <source>
        <dbReference type="ARBA" id="ARBA00022989"/>
    </source>
</evidence>
<reference evidence="10 11" key="1">
    <citation type="submission" date="2016-11" db="EMBL/GenBank/DDBJ databases">
        <authorList>
            <person name="Jaros S."/>
            <person name="Januszkiewicz K."/>
            <person name="Wedrychowicz H."/>
        </authorList>
    </citation>
    <scope>NUCLEOTIDE SEQUENCE [LARGE SCALE GENOMIC DNA]</scope>
    <source>
        <strain evidence="10 11">DSM 17477</strain>
    </source>
</reference>
<feature type="domain" description="ABC transmembrane type-1" evidence="9">
    <location>
        <begin position="62"/>
        <end position="266"/>
    </location>
</feature>
<accession>A0A1M6BJG5</accession>
<dbReference type="SUPFAM" id="SSF161098">
    <property type="entry name" value="MetI-like"/>
    <property type="match status" value="1"/>
</dbReference>
<dbReference type="Pfam" id="PF00528">
    <property type="entry name" value="BPD_transp_1"/>
    <property type="match status" value="1"/>
</dbReference>
<comment type="similarity">
    <text evidence="2">Belongs to the binding-protein-dependent transport system permease family. CysTW subfamily.</text>
</comment>
<dbReference type="RefSeq" id="WP_073046298.1">
    <property type="nucleotide sequence ID" value="NZ_FQZL01000005.1"/>
</dbReference>
<evidence type="ECO:0000256" key="4">
    <source>
        <dbReference type="ARBA" id="ARBA00022475"/>
    </source>
</evidence>
<evidence type="ECO:0000256" key="5">
    <source>
        <dbReference type="ARBA" id="ARBA00022692"/>
    </source>
</evidence>
<dbReference type="CDD" id="cd06261">
    <property type="entry name" value="TM_PBP2"/>
    <property type="match status" value="1"/>
</dbReference>
<feature type="transmembrane region" description="Helical" evidence="8">
    <location>
        <begin position="12"/>
        <end position="32"/>
    </location>
</feature>
<feature type="transmembrane region" description="Helical" evidence="8">
    <location>
        <begin position="247"/>
        <end position="266"/>
    </location>
</feature>
<evidence type="ECO:0000256" key="8">
    <source>
        <dbReference type="RuleBase" id="RU363032"/>
    </source>
</evidence>
<dbReference type="OrthoDB" id="9807047at2"/>
<sequence length="280" mass="31691">MKSRQKYLAYPYTIWMALFIILPVILVFLYSITVKEVNNIKTLSFTLDHYSTFFDPLYLEVLGRSLALALISTVLCLAIGYPVAYLIANMPEKFRNTILMLFILPMWMNMLLRTYSWMTILGNNGLINNFFNMIGLPKANLLYNNRAIIIGMVYNFLPFMVLPIYTVLNRMDRGIIEAAYDLGADSRRTFFKVILPLSMPGVISGIVMVFMPAVSSFVIPRLLGGNKKALIGTLIEKLFLVTGNWNFGSAVAIIMMIIILLSMSVMNRFDVDKEGGGGLW</sequence>
<evidence type="ECO:0000256" key="7">
    <source>
        <dbReference type="ARBA" id="ARBA00023136"/>
    </source>
</evidence>
<dbReference type="GO" id="GO:0055085">
    <property type="term" value="P:transmembrane transport"/>
    <property type="evidence" value="ECO:0007669"/>
    <property type="project" value="InterPro"/>
</dbReference>
<proteinExistence type="inferred from homology"/>
<dbReference type="InterPro" id="IPR035906">
    <property type="entry name" value="MetI-like_sf"/>
</dbReference>
<dbReference type="InterPro" id="IPR000515">
    <property type="entry name" value="MetI-like"/>
</dbReference>
<feature type="transmembrane region" description="Helical" evidence="8">
    <location>
        <begin position="99"/>
        <end position="118"/>
    </location>
</feature>
<dbReference type="GO" id="GO:0005886">
    <property type="term" value="C:plasma membrane"/>
    <property type="evidence" value="ECO:0007669"/>
    <property type="project" value="UniProtKB-SubCell"/>
</dbReference>
<organism evidence="10 11">
    <name type="scientific">Dethiosulfatibacter aminovorans DSM 17477</name>
    <dbReference type="NCBI Taxonomy" id="1121476"/>
    <lineage>
        <taxon>Bacteria</taxon>
        <taxon>Bacillati</taxon>
        <taxon>Bacillota</taxon>
        <taxon>Tissierellia</taxon>
        <taxon>Dethiosulfatibacter</taxon>
    </lineage>
</organism>
<dbReference type="Proteomes" id="UP000184052">
    <property type="component" value="Unassembled WGS sequence"/>
</dbReference>
<dbReference type="PANTHER" id="PTHR42929">
    <property type="entry name" value="INNER MEMBRANE ABC TRANSPORTER PERMEASE PROTEIN YDCU-RELATED-RELATED"/>
    <property type="match status" value="1"/>
</dbReference>
<keyword evidence="4" id="KW-1003">Cell membrane</keyword>
<keyword evidence="5 8" id="KW-0812">Transmembrane</keyword>
<dbReference type="STRING" id="1121476.SAMN02745751_00379"/>
<name>A0A1M6BJG5_9FIRM</name>
<protein>
    <submittedName>
        <fullName evidence="10">Spermidine/putrescine transport system permease protein</fullName>
    </submittedName>
</protein>
<evidence type="ECO:0000256" key="1">
    <source>
        <dbReference type="ARBA" id="ARBA00004651"/>
    </source>
</evidence>
<keyword evidence="3 8" id="KW-0813">Transport</keyword>
<evidence type="ECO:0000256" key="2">
    <source>
        <dbReference type="ARBA" id="ARBA00007069"/>
    </source>
</evidence>
<evidence type="ECO:0000313" key="10">
    <source>
        <dbReference type="EMBL" id="SHI48872.1"/>
    </source>
</evidence>
<keyword evidence="7 8" id="KW-0472">Membrane</keyword>
<dbReference type="PANTHER" id="PTHR42929:SF1">
    <property type="entry name" value="INNER MEMBRANE ABC TRANSPORTER PERMEASE PROTEIN YDCU-RELATED"/>
    <property type="match status" value="1"/>
</dbReference>
<comment type="subcellular location">
    <subcellularLocation>
        <location evidence="1 8">Cell membrane</location>
        <topology evidence="1 8">Multi-pass membrane protein</topology>
    </subcellularLocation>
</comment>
<gene>
    <name evidence="10" type="ORF">SAMN02745751_00379</name>
</gene>
<dbReference type="EMBL" id="FQZL01000005">
    <property type="protein sequence ID" value="SHI48872.1"/>
    <property type="molecule type" value="Genomic_DNA"/>
</dbReference>
<feature type="transmembrane region" description="Helical" evidence="8">
    <location>
        <begin position="147"/>
        <end position="168"/>
    </location>
</feature>